<feature type="transmembrane region" description="Helical" evidence="6">
    <location>
        <begin position="369"/>
        <end position="393"/>
    </location>
</feature>
<evidence type="ECO:0000256" key="3">
    <source>
        <dbReference type="ARBA" id="ARBA00022692"/>
    </source>
</evidence>
<proteinExistence type="predicted"/>
<dbReference type="GO" id="GO:0005886">
    <property type="term" value="C:plasma membrane"/>
    <property type="evidence" value="ECO:0007669"/>
    <property type="project" value="UniProtKB-SubCell"/>
</dbReference>
<dbReference type="PANTHER" id="PTHR30572:SF18">
    <property type="entry name" value="ABC-TYPE MACROLIDE FAMILY EXPORT SYSTEM PERMEASE COMPONENT 2"/>
    <property type="match status" value="1"/>
</dbReference>
<evidence type="ECO:0000313" key="10">
    <source>
        <dbReference type="Proteomes" id="UP000190852"/>
    </source>
</evidence>
<feature type="transmembrane region" description="Helical" evidence="6">
    <location>
        <begin position="749"/>
        <end position="770"/>
    </location>
</feature>
<keyword evidence="5 6" id="KW-0472">Membrane</keyword>
<feature type="transmembrane region" description="Helical" evidence="6">
    <location>
        <begin position="665"/>
        <end position="689"/>
    </location>
</feature>
<keyword evidence="2" id="KW-1003">Cell membrane</keyword>
<keyword evidence="3 6" id="KW-0812">Transmembrane</keyword>
<evidence type="ECO:0000256" key="4">
    <source>
        <dbReference type="ARBA" id="ARBA00022989"/>
    </source>
</evidence>
<feature type="domain" description="ABC3 transporter permease C-terminal" evidence="7">
    <location>
        <begin position="668"/>
        <end position="781"/>
    </location>
</feature>
<reference evidence="10" key="1">
    <citation type="submission" date="2017-02" db="EMBL/GenBank/DDBJ databases">
        <authorList>
            <person name="Varghese N."/>
            <person name="Submissions S."/>
        </authorList>
    </citation>
    <scope>NUCLEOTIDE SEQUENCE [LARGE SCALE GENOMIC DNA]</scope>
    <source>
        <strain evidence="10">DSM 24967</strain>
    </source>
</reference>
<evidence type="ECO:0000256" key="1">
    <source>
        <dbReference type="ARBA" id="ARBA00004651"/>
    </source>
</evidence>
<keyword evidence="4 6" id="KW-1133">Transmembrane helix</keyword>
<name>A0A1T5DD12_9BACT</name>
<sequence length="787" mass="89301">MIIHYFKIAFRNMWKYKMQSLSGIFGLAFGLACFVPAVYWMRYETSYDNFYPDAEHIYRVYAVEKQSGKVNEGVSRVFEKKLQEKFPAVEASTVCLIEQENCSVEGIPHVQLRTLYTDSTFFGLFPQEFVSGDSRQPLQVLNNIILTETVAVRLFGNAEKAIGQQVQTEMKSSLPPYTVTAVVKDPPANTNMQFDVIIYHDMIKYFSELPEEAQWTMFFMNLYVKLHPETDVDKLAEQMHDFTSRLGVNTNIELRMLPISDVRHQLNTDVPFTLNFIGLFVASGILLLFSALFNFLNLHLDLFRQRIHELRLRSVHGASEGQLVRQMMFELLCSILLALFLACSFVEIIRPAFAGLLNITMELSQLIQIFVVCGIGLMALILFIGFILFWRLSRLSTSRQLEIRITGKPVLRRMAVTMQLSVSMVFIVAALVVMMQMHFVNQKDLGFDSRGVIQLSGFLDYSGKIQGALERELATIPQIESITQANFEPRHKSDIYTMITDVEWPGKSFFETPAFNVIYTDSRFVETFKLKMVTGEWWHQGETQKIVLNEEAVREMGLGEPEGSIIRIPSIDDASVMVEYKVVGVVNDFHTLSLRNRIQPVIFLPSSQASNILYIRVVPGQDQEVMRRIAAILPGIDATLADARLTPVDELYNHLNWSEQVGLKMFSVLATVCMLISLFGIYAVAAAATSRRRKEIAIRKVVGAEAGNIIRMFLREYTLQVIAAGVVALPMAYLVMSRWLQGYAYRMTIPWWLLGGVIVGVIILILLTVFMQVLKAADSNPSEAIKA</sequence>
<dbReference type="Pfam" id="PF12704">
    <property type="entry name" value="MacB_PCD"/>
    <property type="match status" value="2"/>
</dbReference>
<feature type="transmembrane region" description="Helical" evidence="6">
    <location>
        <begin position="717"/>
        <end position="737"/>
    </location>
</feature>
<dbReference type="PROSITE" id="PS51257">
    <property type="entry name" value="PROKAR_LIPOPROTEIN"/>
    <property type="match status" value="1"/>
</dbReference>
<dbReference type="InterPro" id="IPR050250">
    <property type="entry name" value="Macrolide_Exporter_MacB"/>
</dbReference>
<dbReference type="Proteomes" id="UP000190852">
    <property type="component" value="Unassembled WGS sequence"/>
</dbReference>
<dbReference type="AlphaFoldDB" id="A0A1T5DD12"/>
<evidence type="ECO:0000256" key="6">
    <source>
        <dbReference type="SAM" id="Phobius"/>
    </source>
</evidence>
<dbReference type="GO" id="GO:0022857">
    <property type="term" value="F:transmembrane transporter activity"/>
    <property type="evidence" value="ECO:0007669"/>
    <property type="project" value="TreeGrafter"/>
</dbReference>
<feature type="transmembrane region" description="Helical" evidence="6">
    <location>
        <begin position="272"/>
        <end position="296"/>
    </location>
</feature>
<evidence type="ECO:0000259" key="8">
    <source>
        <dbReference type="Pfam" id="PF12704"/>
    </source>
</evidence>
<accession>A0A1T5DD12</accession>
<evidence type="ECO:0000256" key="5">
    <source>
        <dbReference type="ARBA" id="ARBA00023136"/>
    </source>
</evidence>
<feature type="transmembrane region" description="Helical" evidence="6">
    <location>
        <begin position="329"/>
        <end position="349"/>
    </location>
</feature>
<dbReference type="EMBL" id="FUYQ01000018">
    <property type="protein sequence ID" value="SKB69565.1"/>
    <property type="molecule type" value="Genomic_DNA"/>
</dbReference>
<feature type="domain" description="ABC3 transporter permease C-terminal" evidence="7">
    <location>
        <begin position="284"/>
        <end position="396"/>
    </location>
</feature>
<dbReference type="InterPro" id="IPR025857">
    <property type="entry name" value="MacB_PCD"/>
</dbReference>
<gene>
    <name evidence="9" type="ORF">SAMN05660349_02384</name>
</gene>
<evidence type="ECO:0000313" key="9">
    <source>
        <dbReference type="EMBL" id="SKB69565.1"/>
    </source>
</evidence>
<comment type="subcellular location">
    <subcellularLocation>
        <location evidence="1">Cell membrane</location>
        <topology evidence="1">Multi-pass membrane protein</topology>
    </subcellularLocation>
</comment>
<protein>
    <submittedName>
        <fullName evidence="9">FtsX-like permease family protein</fullName>
    </submittedName>
</protein>
<organism evidence="9 10">
    <name type="scientific">Parabacteroides chartae</name>
    <dbReference type="NCBI Taxonomy" id="1037355"/>
    <lineage>
        <taxon>Bacteria</taxon>
        <taxon>Pseudomonadati</taxon>
        <taxon>Bacteroidota</taxon>
        <taxon>Bacteroidia</taxon>
        <taxon>Bacteroidales</taxon>
        <taxon>Tannerellaceae</taxon>
        <taxon>Parabacteroides</taxon>
    </lineage>
</organism>
<feature type="transmembrane region" description="Helical" evidence="6">
    <location>
        <begin position="414"/>
        <end position="435"/>
    </location>
</feature>
<dbReference type="InterPro" id="IPR003838">
    <property type="entry name" value="ABC3_permease_C"/>
</dbReference>
<feature type="domain" description="MacB-like periplasmic core" evidence="8">
    <location>
        <begin position="24"/>
        <end position="240"/>
    </location>
</feature>
<evidence type="ECO:0000259" key="7">
    <source>
        <dbReference type="Pfam" id="PF02687"/>
    </source>
</evidence>
<feature type="domain" description="MacB-like periplasmic core" evidence="8">
    <location>
        <begin position="420"/>
        <end position="631"/>
    </location>
</feature>
<keyword evidence="10" id="KW-1185">Reference proteome</keyword>
<feature type="transmembrane region" description="Helical" evidence="6">
    <location>
        <begin position="21"/>
        <end position="41"/>
    </location>
</feature>
<dbReference type="Pfam" id="PF02687">
    <property type="entry name" value="FtsX"/>
    <property type="match status" value="2"/>
</dbReference>
<dbReference type="PANTHER" id="PTHR30572">
    <property type="entry name" value="MEMBRANE COMPONENT OF TRANSPORTER-RELATED"/>
    <property type="match status" value="1"/>
</dbReference>
<evidence type="ECO:0000256" key="2">
    <source>
        <dbReference type="ARBA" id="ARBA00022475"/>
    </source>
</evidence>